<accession>A0AC61DG06</accession>
<evidence type="ECO:0000313" key="2">
    <source>
        <dbReference type="Proteomes" id="UP000224460"/>
    </source>
</evidence>
<protein>
    <submittedName>
        <fullName evidence="1">Uncharacterized protein</fullName>
    </submittedName>
</protein>
<dbReference type="EMBL" id="PEDL01000001">
    <property type="protein sequence ID" value="PHV72194.1"/>
    <property type="molecule type" value="Genomic_DNA"/>
</dbReference>
<comment type="caution">
    <text evidence="1">The sequence shown here is derived from an EMBL/GenBank/DDBJ whole genome shotgun (WGS) entry which is preliminary data.</text>
</comment>
<name>A0AC61DG06_9FIRM</name>
<gene>
    <name evidence="1" type="ORF">CS063_01595</name>
</gene>
<proteinExistence type="predicted"/>
<evidence type="ECO:0000313" key="1">
    <source>
        <dbReference type="EMBL" id="PHV72194.1"/>
    </source>
</evidence>
<organism evidence="1 2">
    <name type="scientific">Sporanaerobium hydrogeniformans</name>
    <dbReference type="NCBI Taxonomy" id="3072179"/>
    <lineage>
        <taxon>Bacteria</taxon>
        <taxon>Bacillati</taxon>
        <taxon>Bacillota</taxon>
        <taxon>Clostridia</taxon>
        <taxon>Lachnospirales</taxon>
        <taxon>Lachnospiraceae</taxon>
        <taxon>Sporanaerobium</taxon>
    </lineage>
</organism>
<keyword evidence="2" id="KW-1185">Reference proteome</keyword>
<sequence length="64" mass="7000">MSEALQTMVKDNIFTRIGVAAVEQRTQSLRGMQELVALYLAMGWINAGESAEILAYAQQKLVAA</sequence>
<dbReference type="Proteomes" id="UP000224460">
    <property type="component" value="Unassembled WGS sequence"/>
</dbReference>
<reference evidence="1" key="1">
    <citation type="submission" date="2017-10" db="EMBL/GenBank/DDBJ databases">
        <title>Genome sequence of cellulolytic Lachnospiraceae bacterium XHS1971 isolated from hotspring sediment.</title>
        <authorList>
            <person name="Vasudevan G."/>
            <person name="Joshi A.J."/>
            <person name="Hivarkar S."/>
            <person name="Lanjekar V.B."/>
            <person name="Dhakephalkar P.K."/>
            <person name="Dagar S."/>
        </authorList>
    </citation>
    <scope>NUCLEOTIDE SEQUENCE</scope>
    <source>
        <strain evidence="1">XHS1971</strain>
    </source>
</reference>